<sequence length="404" mass="46029">MNLSAGSKETNIHYFIIRRLVESECTESWTWFLLCLEKAIGKGEEFGGWVFMSDRQKGLLKAVAEVFPGAEHRYCLRHLHANFSQAGFRGEYLKGLMERAAYAYRQSEFNAAMQELKVNNLSAWEWLSKVPTKHWCRYMFSSRAKTDLLLNNISETYNSKILGARDEPIITMVEHIRIKMMGDFNNKREGAKRDNWQIPPNILKKLEAEKSEARYCKSVCAGRGIWQVSAFGNQYVVDLNKHTCGCRKWDLTGIPCLHAVSAIQGFKQRPESYVDDILTKDAYARTYCGMIYPVPDETQWEKTPFPDVDPPVARTQPGRPKTKRTRASDEPRVQGRSVAKTTIRCSVCKEFGHNSRKHGKDNHSSSSQNRHVVLPVWLAELRVDGDARGFAAKVAQGNFAHGLS</sequence>
<dbReference type="GO" id="GO:0004803">
    <property type="term" value="F:transposase activity"/>
    <property type="evidence" value="ECO:0007669"/>
    <property type="project" value="InterPro"/>
</dbReference>
<dbReference type="GO" id="GO:0006313">
    <property type="term" value="P:DNA transposition"/>
    <property type="evidence" value="ECO:0007669"/>
    <property type="project" value="InterPro"/>
</dbReference>
<keyword evidence="5" id="KW-0238">DNA-binding</keyword>
<keyword evidence="3 7" id="KW-0863">Zinc-finger</keyword>
<keyword evidence="6" id="KW-0233">DNA recombination</keyword>
<dbReference type="SMART" id="SM00575">
    <property type="entry name" value="ZnF_PMZ"/>
    <property type="match status" value="1"/>
</dbReference>
<feature type="region of interest" description="Disordered" evidence="8">
    <location>
        <begin position="302"/>
        <end position="336"/>
    </location>
</feature>
<dbReference type="GO" id="GO:0003677">
    <property type="term" value="F:DNA binding"/>
    <property type="evidence" value="ECO:0007669"/>
    <property type="project" value="UniProtKB-KW"/>
</dbReference>
<dbReference type="InterPro" id="IPR001207">
    <property type="entry name" value="Transposase_mutator"/>
</dbReference>
<dbReference type="EMBL" id="CM000139">
    <property type="protein sequence ID" value="EEE57702.1"/>
    <property type="molecule type" value="Genomic_DNA"/>
</dbReference>
<dbReference type="InterPro" id="IPR007527">
    <property type="entry name" value="Znf_SWIM"/>
</dbReference>
<organism evidence="10">
    <name type="scientific">Oryza sativa subsp. japonica</name>
    <name type="common">Rice</name>
    <dbReference type="NCBI Taxonomy" id="39947"/>
    <lineage>
        <taxon>Eukaryota</taxon>
        <taxon>Viridiplantae</taxon>
        <taxon>Streptophyta</taxon>
        <taxon>Embryophyta</taxon>
        <taxon>Tracheophyta</taxon>
        <taxon>Spermatophyta</taxon>
        <taxon>Magnoliopsida</taxon>
        <taxon>Liliopsida</taxon>
        <taxon>Poales</taxon>
        <taxon>Poaceae</taxon>
        <taxon>BOP clade</taxon>
        <taxon>Oryzoideae</taxon>
        <taxon>Oryzeae</taxon>
        <taxon>Oryzinae</taxon>
        <taxon>Oryza</taxon>
        <taxon>Oryza sativa</taxon>
    </lineage>
</organism>
<evidence type="ECO:0000256" key="1">
    <source>
        <dbReference type="ARBA" id="ARBA00022578"/>
    </source>
</evidence>
<accession>B9F2E9</accession>
<dbReference type="InterPro" id="IPR006564">
    <property type="entry name" value="Znf_PMZ"/>
</dbReference>
<proteinExistence type="predicted"/>
<evidence type="ECO:0000256" key="5">
    <source>
        <dbReference type="ARBA" id="ARBA00023125"/>
    </source>
</evidence>
<gene>
    <name evidence="10" type="ORF">OsJ_08180</name>
</gene>
<evidence type="ECO:0000256" key="2">
    <source>
        <dbReference type="ARBA" id="ARBA00022723"/>
    </source>
</evidence>
<dbReference type="Proteomes" id="UP000007752">
    <property type="component" value="Chromosome 2"/>
</dbReference>
<dbReference type="PANTHER" id="PTHR31973:SF187">
    <property type="entry name" value="MUTATOR TRANSPOSASE MUDRA PROTEIN"/>
    <property type="match status" value="1"/>
</dbReference>
<name>B9F2E9_ORYSJ</name>
<reference evidence="10" key="1">
    <citation type="journal article" date="2005" name="PLoS Biol.">
        <title>The genomes of Oryza sativa: a history of duplications.</title>
        <authorList>
            <person name="Yu J."/>
            <person name="Wang J."/>
            <person name="Lin W."/>
            <person name="Li S."/>
            <person name="Li H."/>
            <person name="Zhou J."/>
            <person name="Ni P."/>
            <person name="Dong W."/>
            <person name="Hu S."/>
            <person name="Zeng C."/>
            <person name="Zhang J."/>
            <person name="Zhang Y."/>
            <person name="Li R."/>
            <person name="Xu Z."/>
            <person name="Li S."/>
            <person name="Li X."/>
            <person name="Zheng H."/>
            <person name="Cong L."/>
            <person name="Lin L."/>
            <person name="Yin J."/>
            <person name="Geng J."/>
            <person name="Li G."/>
            <person name="Shi J."/>
            <person name="Liu J."/>
            <person name="Lv H."/>
            <person name="Li J."/>
            <person name="Wang J."/>
            <person name="Deng Y."/>
            <person name="Ran L."/>
            <person name="Shi X."/>
            <person name="Wang X."/>
            <person name="Wu Q."/>
            <person name="Li C."/>
            <person name="Ren X."/>
            <person name="Wang J."/>
            <person name="Wang X."/>
            <person name="Li D."/>
            <person name="Liu D."/>
            <person name="Zhang X."/>
            <person name="Ji Z."/>
            <person name="Zhao W."/>
            <person name="Sun Y."/>
            <person name="Zhang Z."/>
            <person name="Bao J."/>
            <person name="Han Y."/>
            <person name="Dong L."/>
            <person name="Ji J."/>
            <person name="Chen P."/>
            <person name="Wu S."/>
            <person name="Liu J."/>
            <person name="Xiao Y."/>
            <person name="Bu D."/>
            <person name="Tan J."/>
            <person name="Yang L."/>
            <person name="Ye C."/>
            <person name="Zhang J."/>
            <person name="Xu J."/>
            <person name="Zhou Y."/>
            <person name="Yu Y."/>
            <person name="Zhang B."/>
            <person name="Zhuang S."/>
            <person name="Wei H."/>
            <person name="Liu B."/>
            <person name="Lei M."/>
            <person name="Yu H."/>
            <person name="Li Y."/>
            <person name="Xu H."/>
            <person name="Wei S."/>
            <person name="He X."/>
            <person name="Fang L."/>
            <person name="Zhang Z."/>
            <person name="Zhang Y."/>
            <person name="Huang X."/>
            <person name="Su Z."/>
            <person name="Tong W."/>
            <person name="Li J."/>
            <person name="Tong Z."/>
            <person name="Li S."/>
            <person name="Ye J."/>
            <person name="Wang L."/>
            <person name="Fang L."/>
            <person name="Lei T."/>
            <person name="Chen C."/>
            <person name="Chen H."/>
            <person name="Xu Z."/>
            <person name="Li H."/>
            <person name="Huang H."/>
            <person name="Zhang F."/>
            <person name="Xu H."/>
            <person name="Li N."/>
            <person name="Zhao C."/>
            <person name="Li S."/>
            <person name="Dong L."/>
            <person name="Huang Y."/>
            <person name="Li L."/>
            <person name="Xi Y."/>
            <person name="Qi Q."/>
            <person name="Li W."/>
            <person name="Zhang B."/>
            <person name="Hu W."/>
            <person name="Zhang Y."/>
            <person name="Tian X."/>
            <person name="Jiao Y."/>
            <person name="Liang X."/>
            <person name="Jin J."/>
            <person name="Gao L."/>
            <person name="Zheng W."/>
            <person name="Hao B."/>
            <person name="Liu S."/>
            <person name="Wang W."/>
            <person name="Yuan L."/>
            <person name="Cao M."/>
            <person name="McDermott J."/>
            <person name="Samudrala R."/>
            <person name="Wang J."/>
            <person name="Wong G.K."/>
            <person name="Yang H."/>
        </authorList>
    </citation>
    <scope>NUCLEOTIDE SEQUENCE [LARGE SCALE GENOMIC DNA]</scope>
</reference>
<dbReference type="Pfam" id="PF04434">
    <property type="entry name" value="SWIM"/>
    <property type="match status" value="1"/>
</dbReference>
<evidence type="ECO:0000256" key="3">
    <source>
        <dbReference type="ARBA" id="ARBA00022771"/>
    </source>
</evidence>
<evidence type="ECO:0000256" key="4">
    <source>
        <dbReference type="ARBA" id="ARBA00022833"/>
    </source>
</evidence>
<dbReference type="PANTHER" id="PTHR31973">
    <property type="entry name" value="POLYPROTEIN, PUTATIVE-RELATED"/>
    <property type="match status" value="1"/>
</dbReference>
<feature type="domain" description="SWIM-type" evidence="9">
    <location>
        <begin position="235"/>
        <end position="267"/>
    </location>
</feature>
<keyword evidence="1" id="KW-0815">Transposition</keyword>
<keyword evidence="2" id="KW-0479">Metal-binding</keyword>
<dbReference type="PROSITE" id="PS50966">
    <property type="entry name" value="ZF_SWIM"/>
    <property type="match status" value="1"/>
</dbReference>
<dbReference type="Pfam" id="PF10551">
    <property type="entry name" value="MULE"/>
    <property type="match status" value="1"/>
</dbReference>
<dbReference type="AlphaFoldDB" id="B9F2E9"/>
<dbReference type="GO" id="GO:0008270">
    <property type="term" value="F:zinc ion binding"/>
    <property type="evidence" value="ECO:0007669"/>
    <property type="project" value="UniProtKB-KW"/>
</dbReference>
<dbReference type="InterPro" id="IPR018289">
    <property type="entry name" value="MULE_transposase_dom"/>
</dbReference>
<evidence type="ECO:0000313" key="10">
    <source>
        <dbReference type="EMBL" id="EEE57702.1"/>
    </source>
</evidence>
<evidence type="ECO:0000256" key="7">
    <source>
        <dbReference type="PROSITE-ProRule" id="PRU00325"/>
    </source>
</evidence>
<evidence type="ECO:0000259" key="9">
    <source>
        <dbReference type="PROSITE" id="PS50966"/>
    </source>
</evidence>
<evidence type="ECO:0000256" key="8">
    <source>
        <dbReference type="SAM" id="MobiDB-lite"/>
    </source>
</evidence>
<protein>
    <recommendedName>
        <fullName evidence="9">SWIM-type domain-containing protein</fullName>
    </recommendedName>
</protein>
<reference evidence="10" key="2">
    <citation type="submission" date="2008-12" db="EMBL/GenBank/DDBJ databases">
        <title>Improved gene annotation of the rice (Oryza sativa) genomes.</title>
        <authorList>
            <person name="Wang J."/>
            <person name="Li R."/>
            <person name="Fan W."/>
            <person name="Huang Q."/>
            <person name="Zhang J."/>
            <person name="Zhou Y."/>
            <person name="Hu Y."/>
            <person name="Zi S."/>
            <person name="Li J."/>
            <person name="Ni P."/>
            <person name="Zheng H."/>
            <person name="Zhang Y."/>
            <person name="Zhao M."/>
            <person name="Hao Q."/>
            <person name="McDermott J."/>
            <person name="Samudrala R."/>
            <person name="Kristiansen K."/>
            <person name="Wong G.K.-S."/>
        </authorList>
    </citation>
    <scope>NUCLEOTIDE SEQUENCE</scope>
</reference>
<dbReference type="PROSITE" id="PS01007">
    <property type="entry name" value="TRANSPOSASE_MUTATOR"/>
    <property type="match status" value="1"/>
</dbReference>
<evidence type="ECO:0000256" key="6">
    <source>
        <dbReference type="ARBA" id="ARBA00023172"/>
    </source>
</evidence>
<keyword evidence="4" id="KW-0862">Zinc</keyword>